<dbReference type="InParanoid" id="A0A024FTG0"/>
<dbReference type="AlphaFoldDB" id="A0A024FTG0"/>
<dbReference type="Proteomes" id="UP000053237">
    <property type="component" value="Unassembled WGS sequence"/>
</dbReference>
<name>A0A024FTG0_9STRA</name>
<comment type="caution">
    <text evidence="1">The sequence shown here is derived from an EMBL/GenBank/DDBJ whole genome shotgun (WGS) entry which is preliminary data.</text>
</comment>
<evidence type="ECO:0000313" key="1">
    <source>
        <dbReference type="EMBL" id="CCI10390.1"/>
    </source>
</evidence>
<sequence>MFDQSNDFISYRCKFAEGQFQASESTKTEQEGFKAIITSLREISRRTPKLVLGPGAYNGVCIGTQWFFNGNDLTLSADTAPRFKHVMRIDADTTSGNSWQIKNLVVKWRGKTLDGNIVFNAAIKKIIVPVSFRSQCLKCHKDGGTTTIEFIYKETTTEYGQDVQVEKQFPITVKSEDLACMEGSKEHTIAIGLPKSEDLQPAATQKSGMLTRARPVDDGVYENPDLRAEQENNFDGGNQFFAGGSSSQATYAPHDFAGQGALQNEPSSSDLLLPREGLQPQWDTTSIQHQEGGSYDYNYLYPTSLQQQSNVPQWDLPHYGLP</sequence>
<reference evidence="1 2" key="1">
    <citation type="submission" date="2012-05" db="EMBL/GenBank/DDBJ databases">
        <title>Recombination and specialization in a pathogen metapopulation.</title>
        <authorList>
            <person name="Gardiner A."/>
            <person name="Kemen E."/>
            <person name="Schultz-Larsen T."/>
            <person name="MacLean D."/>
            <person name="Van Oosterhout C."/>
            <person name="Jones J.D.G."/>
        </authorList>
    </citation>
    <scope>NUCLEOTIDE SEQUENCE [LARGE SCALE GENOMIC DNA]</scope>
    <source>
        <strain evidence="1 2">Ac Nc2</strain>
    </source>
</reference>
<evidence type="ECO:0000313" key="2">
    <source>
        <dbReference type="Proteomes" id="UP000053237"/>
    </source>
</evidence>
<accession>A0A024FTG0</accession>
<proteinExistence type="predicted"/>
<dbReference type="EMBL" id="CAIX01000233">
    <property type="protein sequence ID" value="CCI10390.1"/>
    <property type="molecule type" value="Genomic_DNA"/>
</dbReference>
<keyword evidence="2" id="KW-1185">Reference proteome</keyword>
<protein>
    <submittedName>
        <fullName evidence="1">Uncharacterized protein</fullName>
    </submittedName>
</protein>
<organism evidence="1 2">
    <name type="scientific">Albugo candida</name>
    <dbReference type="NCBI Taxonomy" id="65357"/>
    <lineage>
        <taxon>Eukaryota</taxon>
        <taxon>Sar</taxon>
        <taxon>Stramenopiles</taxon>
        <taxon>Oomycota</taxon>
        <taxon>Peronosporomycetes</taxon>
        <taxon>Albuginales</taxon>
        <taxon>Albuginaceae</taxon>
        <taxon>Albugo</taxon>
    </lineage>
</organism>
<gene>
    <name evidence="1" type="ORF">BN9_097010</name>
</gene>